<gene>
    <name evidence="1" type="ORF">DLV22_25280</name>
</gene>
<feature type="non-terminal residue" evidence="1">
    <location>
        <position position="1"/>
    </location>
</feature>
<evidence type="ECO:0000313" key="1">
    <source>
        <dbReference type="EMBL" id="EGE3747847.1"/>
    </source>
</evidence>
<protein>
    <submittedName>
        <fullName evidence="1">Conjugal transfer protein TraJ</fullName>
    </submittedName>
</protein>
<dbReference type="SUPFAM" id="SSF88659">
    <property type="entry name" value="Sigma3 and sigma4 domains of RNA polymerase sigma factors"/>
    <property type="match status" value="1"/>
</dbReference>
<name>A0A8H9AKN4_SHIBO</name>
<dbReference type="EMBL" id="AAVUMO010000184">
    <property type="protein sequence ID" value="EGE3747847.1"/>
    <property type="molecule type" value="Genomic_DNA"/>
</dbReference>
<dbReference type="InterPro" id="IPR013324">
    <property type="entry name" value="RNA_pol_sigma_r3/r4-like"/>
</dbReference>
<organism evidence="1">
    <name type="scientific">Shigella boydii</name>
    <dbReference type="NCBI Taxonomy" id="621"/>
    <lineage>
        <taxon>Bacteria</taxon>
        <taxon>Pseudomonadati</taxon>
        <taxon>Pseudomonadota</taxon>
        <taxon>Gammaproteobacteria</taxon>
        <taxon>Enterobacterales</taxon>
        <taxon>Enterobacteriaceae</taxon>
        <taxon>Shigella</taxon>
    </lineage>
</organism>
<proteinExistence type="predicted"/>
<reference evidence="1" key="1">
    <citation type="submission" date="2018-05" db="EMBL/GenBank/DDBJ databases">
        <authorList>
            <person name="Ashton P.M."/>
            <person name="Dallman T."/>
            <person name="Nair S."/>
            <person name="De Pinna E."/>
            <person name="Peters T."/>
            <person name="Grant K."/>
        </authorList>
    </citation>
    <scope>NUCLEOTIDE SEQUENCE</scope>
    <source>
        <strain evidence="1">287711</strain>
    </source>
</reference>
<dbReference type="AlphaFoldDB" id="A0A8H9AKN4"/>
<accession>A0A8H9AKN4</accession>
<dbReference type="Proteomes" id="UP000864586">
    <property type="component" value="Unassembled WGS sequence"/>
</dbReference>
<sequence>NPFPDYPFFALNQSGSNTNTSDKLTIWNDLSPGTLVVFSFYMLGVGHATIARELGITDRASEDRIKPVKRKIKEFFEHFDLFRVSCIYKGEIDSLLSIIREFYGVK</sequence>
<comment type="caution">
    <text evidence="1">The sequence shown here is derived from an EMBL/GenBank/DDBJ whole genome shotgun (WGS) entry which is preliminary data.</text>
</comment>